<comment type="caution">
    <text evidence="1">The sequence shown here is derived from an EMBL/GenBank/DDBJ whole genome shotgun (WGS) entry which is preliminary data.</text>
</comment>
<evidence type="ECO:0000313" key="1">
    <source>
        <dbReference type="EMBL" id="KAI4863907.1"/>
    </source>
</evidence>
<name>A0ACB9YXI4_9PEZI</name>
<reference evidence="1 2" key="1">
    <citation type="journal article" date="2022" name="New Phytol.">
        <title>Ecological generalism drives hyperdiversity of secondary metabolite gene clusters in xylarialean endophytes.</title>
        <authorList>
            <person name="Franco M.E.E."/>
            <person name="Wisecaver J.H."/>
            <person name="Arnold A.E."/>
            <person name="Ju Y.M."/>
            <person name="Slot J.C."/>
            <person name="Ahrendt S."/>
            <person name="Moore L.P."/>
            <person name="Eastman K.E."/>
            <person name="Scott K."/>
            <person name="Konkel Z."/>
            <person name="Mondo S.J."/>
            <person name="Kuo A."/>
            <person name="Hayes R.D."/>
            <person name="Haridas S."/>
            <person name="Andreopoulos B."/>
            <person name="Riley R."/>
            <person name="LaButti K."/>
            <person name="Pangilinan J."/>
            <person name="Lipzen A."/>
            <person name="Amirebrahimi M."/>
            <person name="Yan J."/>
            <person name="Adam C."/>
            <person name="Keymanesh K."/>
            <person name="Ng V."/>
            <person name="Louie K."/>
            <person name="Northen T."/>
            <person name="Drula E."/>
            <person name="Henrissat B."/>
            <person name="Hsieh H.M."/>
            <person name="Youens-Clark K."/>
            <person name="Lutzoni F."/>
            <person name="Miadlikowska J."/>
            <person name="Eastwood D.C."/>
            <person name="Hamelin R.C."/>
            <person name="Grigoriev I.V."/>
            <person name="U'Ren J.M."/>
        </authorList>
    </citation>
    <scope>NUCLEOTIDE SEQUENCE [LARGE SCALE GENOMIC DNA]</scope>
    <source>
        <strain evidence="1 2">CBS 119005</strain>
    </source>
</reference>
<gene>
    <name evidence="1" type="ORF">F4820DRAFT_459183</name>
</gene>
<dbReference type="EMBL" id="MU393495">
    <property type="protein sequence ID" value="KAI4863907.1"/>
    <property type="molecule type" value="Genomic_DNA"/>
</dbReference>
<accession>A0ACB9YXI4</accession>
<protein>
    <submittedName>
        <fullName evidence="1">Uncharacterized protein</fullName>
    </submittedName>
</protein>
<keyword evidence="2" id="KW-1185">Reference proteome</keyword>
<evidence type="ECO:0000313" key="2">
    <source>
        <dbReference type="Proteomes" id="UP001497700"/>
    </source>
</evidence>
<proteinExistence type="predicted"/>
<sequence>MTATTDTPEGSPPRTPERSPSPPSPTTPVARDWAQILLSRLDAINGTLNGPSASAEDEDEDEDEEAAAETAVDDTEDLFDDDVVEEKRKSGGYIRRRQSNNLRSGRHGGGGGAGAARRKFAKVEAVLPFAFHPNVRPLTISDLESCVALENAAFTDPEHRCTREKFEYRLTACPELCLGLFCTVVPSEVKDTGFEIDTLPTAHPVETGRADGAKSVLLAHIVSSRSNDEVVTDAAMDYPRDFRTRKGRNDTGLGHQANGKTVCLHSVAVHPKLHGCGLGKLIMKAYLQQQKGSAAAERCALICQDYLVRYYERFHFEHRGPSQATFGGGGWHDMVVDVQDTPPYTGKSSR</sequence>
<dbReference type="Proteomes" id="UP001497700">
    <property type="component" value="Unassembled WGS sequence"/>
</dbReference>
<organism evidence="1 2">
    <name type="scientific">Hypoxylon rubiginosum</name>
    <dbReference type="NCBI Taxonomy" id="110542"/>
    <lineage>
        <taxon>Eukaryota</taxon>
        <taxon>Fungi</taxon>
        <taxon>Dikarya</taxon>
        <taxon>Ascomycota</taxon>
        <taxon>Pezizomycotina</taxon>
        <taxon>Sordariomycetes</taxon>
        <taxon>Xylariomycetidae</taxon>
        <taxon>Xylariales</taxon>
        <taxon>Hypoxylaceae</taxon>
        <taxon>Hypoxylon</taxon>
    </lineage>
</organism>